<evidence type="ECO:0000313" key="3">
    <source>
        <dbReference type="Proteomes" id="UP000016412"/>
    </source>
</evidence>
<dbReference type="EMBL" id="AUZJ01000013">
    <property type="protein sequence ID" value="ERF61323.1"/>
    <property type="molecule type" value="Genomic_DNA"/>
</dbReference>
<dbReference type="eggNOG" id="ENOG5033874">
    <property type="taxonomic scope" value="Bacteria"/>
</dbReference>
<protein>
    <submittedName>
        <fullName evidence="1">Uncharacterized protein</fullName>
    </submittedName>
</protein>
<evidence type="ECO:0000313" key="2">
    <source>
        <dbReference type="EMBL" id="ERK04479.1"/>
    </source>
</evidence>
<name>U1FN78_TRESO</name>
<comment type="caution">
    <text evidence="1">The sequence shown here is derived from an EMBL/GenBank/DDBJ whole genome shotgun (WGS) entry which is preliminary data.</text>
</comment>
<organism evidence="1 3">
    <name type="scientific">Treponema socranskii subsp. socranskii VPI DR56BR1116 = ATCC 35536</name>
    <dbReference type="NCBI Taxonomy" id="1125725"/>
    <lineage>
        <taxon>Bacteria</taxon>
        <taxon>Pseudomonadati</taxon>
        <taxon>Spirochaetota</taxon>
        <taxon>Spirochaetia</taxon>
        <taxon>Spirochaetales</taxon>
        <taxon>Treponemataceae</taxon>
        <taxon>Treponema</taxon>
    </lineage>
</organism>
<sequence>MLRSQFKAFVEFRDEFRSRVAEWSKYASALETLQKTAAQKDTPDYPIETTVVYNRALDDVSAQDEIKLIVIGDNPGKDEQLSINNRYLVGQSGKIADGFFRRNPELQTDFRKNVVILNKTPVHTAKTHHLRSLQKANPEIAKLIEISQLWMAEHTAKLHRALWENGASGKRGTSGGFVPTGVNDGERGLLDTVGTKIGECFDPPQLWLVGYAELKEKGIFAPYRDALKAAYAGSDAWKSVFVYQHFSMNRFLIDLKAYQKNCAADGGGEAVSGGDKTAYNGTVNGGENASLARDLEKLGEYHRKEIFGE</sequence>
<dbReference type="PATRIC" id="fig|1125725.3.peg.640"/>
<accession>U1FN78</accession>
<reference evidence="3 4" key="1">
    <citation type="submission" date="2013-08" db="EMBL/GenBank/DDBJ databases">
        <authorList>
            <person name="Durkin A.S."/>
            <person name="Haft D.R."/>
            <person name="McCorrison J."/>
            <person name="Torralba M."/>
            <person name="Gillis M."/>
            <person name="Haft D.H."/>
            <person name="Methe B."/>
            <person name="Sutton G."/>
            <person name="Nelson K.E."/>
        </authorList>
    </citation>
    <scope>NUCLEOTIDE SEQUENCE [LARGE SCALE GENOMIC DNA]</scope>
    <source>
        <strain evidence="2 4">ATCC 35536</strain>
        <strain evidence="1 3">VPI DR56BR1116</strain>
    </source>
</reference>
<evidence type="ECO:0000313" key="1">
    <source>
        <dbReference type="EMBL" id="ERF61323.1"/>
    </source>
</evidence>
<evidence type="ECO:0000313" key="4">
    <source>
        <dbReference type="Proteomes" id="UP000016646"/>
    </source>
</evidence>
<dbReference type="OrthoDB" id="357352at2"/>
<proteinExistence type="predicted"/>
<dbReference type="Proteomes" id="UP000016412">
    <property type="component" value="Unassembled WGS sequence"/>
</dbReference>
<dbReference type="Proteomes" id="UP000016646">
    <property type="component" value="Unassembled WGS sequence"/>
</dbReference>
<dbReference type="STRING" id="1125725.HMPREF1325_2193"/>
<dbReference type="RefSeq" id="WP_021329626.1">
    <property type="nucleotide sequence ID" value="NZ_AUZJ01000013.1"/>
</dbReference>
<dbReference type="EMBL" id="AVQI01000020">
    <property type="protein sequence ID" value="ERK04479.1"/>
    <property type="molecule type" value="Genomic_DNA"/>
</dbReference>
<dbReference type="AlphaFoldDB" id="U1FN78"/>
<keyword evidence="4" id="KW-1185">Reference proteome</keyword>
<gene>
    <name evidence="2" type="ORF">HMPREF0860_0763</name>
    <name evidence="1" type="ORF">HMPREF1325_2193</name>
</gene>